<gene>
    <name evidence="1" type="ORF">J2Y69_000433</name>
</gene>
<dbReference type="Proteomes" id="UP001259347">
    <property type="component" value="Unassembled WGS sequence"/>
</dbReference>
<dbReference type="PANTHER" id="PTHR34387:SF2">
    <property type="entry name" value="SLR1258 PROTEIN"/>
    <property type="match status" value="1"/>
</dbReference>
<reference evidence="1 2" key="1">
    <citation type="submission" date="2023-07" db="EMBL/GenBank/DDBJ databases">
        <title>Sorghum-associated microbial communities from plants grown in Nebraska, USA.</title>
        <authorList>
            <person name="Schachtman D."/>
        </authorList>
    </citation>
    <scope>NUCLEOTIDE SEQUENCE [LARGE SCALE GENOMIC DNA]</scope>
    <source>
        <strain evidence="1 2">2980</strain>
    </source>
</reference>
<dbReference type="RefSeq" id="WP_310017060.1">
    <property type="nucleotide sequence ID" value="NZ_JAVDUM010000002.1"/>
</dbReference>
<evidence type="ECO:0000313" key="1">
    <source>
        <dbReference type="EMBL" id="MDR6865848.1"/>
    </source>
</evidence>
<dbReference type="Pfam" id="PF04402">
    <property type="entry name" value="SIMPL"/>
    <property type="match status" value="1"/>
</dbReference>
<dbReference type="Gene3D" id="3.30.110.170">
    <property type="entry name" value="Protein of unknown function (DUF541), domain 1"/>
    <property type="match status" value="1"/>
</dbReference>
<dbReference type="Gene3D" id="3.30.70.2970">
    <property type="entry name" value="Protein of unknown function (DUF541), domain 2"/>
    <property type="match status" value="1"/>
</dbReference>
<sequence>MSDVTITVRGEHEVRIAPERAIIQLSVGQEGADREAVVARALALAAPVREGLVAREAAQSIAEWSSTRLSVRAERPWNSEGKRLAVVYTATVSFTATFSDLSELSVWATEVAVWDGVTIGGTHWQLTPETRARVEREVAASAVGVAVARATAYAEALGRQTVEPVEIADVGLISSPGASSGSPMPAMRAAAFSLTAVDAPAMEFQPDDIVVAATVEGRFLAC</sequence>
<dbReference type="PANTHER" id="PTHR34387">
    <property type="entry name" value="SLR1258 PROTEIN"/>
    <property type="match status" value="1"/>
</dbReference>
<dbReference type="EMBL" id="JAVDUM010000002">
    <property type="protein sequence ID" value="MDR6865848.1"/>
    <property type="molecule type" value="Genomic_DNA"/>
</dbReference>
<dbReference type="InterPro" id="IPR007497">
    <property type="entry name" value="SIMPL/DUF541"/>
</dbReference>
<comment type="caution">
    <text evidence="1">The sequence shown here is derived from an EMBL/GenBank/DDBJ whole genome shotgun (WGS) entry which is preliminary data.</text>
</comment>
<keyword evidence="2" id="KW-1185">Reference proteome</keyword>
<dbReference type="InterPro" id="IPR052022">
    <property type="entry name" value="26kDa_periplasmic_antigen"/>
</dbReference>
<accession>A0ABU1S9A8</accession>
<protein>
    <submittedName>
        <fullName evidence="1">Uncharacterized protein YggE</fullName>
    </submittedName>
</protein>
<organism evidence="1 2">
    <name type="scientific">Microbacterium resistens</name>
    <dbReference type="NCBI Taxonomy" id="156977"/>
    <lineage>
        <taxon>Bacteria</taxon>
        <taxon>Bacillati</taxon>
        <taxon>Actinomycetota</taxon>
        <taxon>Actinomycetes</taxon>
        <taxon>Micrococcales</taxon>
        <taxon>Microbacteriaceae</taxon>
        <taxon>Microbacterium</taxon>
    </lineage>
</organism>
<name>A0ABU1S9A8_9MICO</name>
<evidence type="ECO:0000313" key="2">
    <source>
        <dbReference type="Proteomes" id="UP001259347"/>
    </source>
</evidence>
<proteinExistence type="predicted"/>